<feature type="domain" description="ABC transmembrane type-1" evidence="11">
    <location>
        <begin position="718"/>
        <end position="1003"/>
    </location>
</feature>
<keyword evidence="6 9" id="KW-1133">Transmembrane helix</keyword>
<proteinExistence type="inferred from homology"/>
<evidence type="ECO:0000256" key="4">
    <source>
        <dbReference type="ARBA" id="ARBA00022741"/>
    </source>
</evidence>
<feature type="transmembrane region" description="Helical" evidence="9">
    <location>
        <begin position="712"/>
        <end position="743"/>
    </location>
</feature>
<dbReference type="InterPro" id="IPR003593">
    <property type="entry name" value="AAA+_ATPase"/>
</dbReference>
<dbReference type="CDD" id="cd03249">
    <property type="entry name" value="ABC_MTABC3_MDL1_MDL2"/>
    <property type="match status" value="2"/>
</dbReference>
<comment type="caution">
    <text evidence="12">The sequence shown here is derived from an EMBL/GenBank/DDBJ whole genome shotgun (WGS) entry which is preliminary data.</text>
</comment>
<name>A0ABP0F3D5_CLALP</name>
<dbReference type="InterPro" id="IPR003439">
    <property type="entry name" value="ABC_transporter-like_ATP-bd"/>
</dbReference>
<feature type="region of interest" description="Disordered" evidence="8">
    <location>
        <begin position="662"/>
        <end position="698"/>
    </location>
</feature>
<feature type="domain" description="ABC transmembrane type-1" evidence="11">
    <location>
        <begin position="46"/>
        <end position="363"/>
    </location>
</feature>
<evidence type="ECO:0000259" key="10">
    <source>
        <dbReference type="PROSITE" id="PS50893"/>
    </source>
</evidence>
<dbReference type="Proteomes" id="UP001642483">
    <property type="component" value="Unassembled WGS sequence"/>
</dbReference>
<dbReference type="PANTHER" id="PTHR43394:SF27">
    <property type="entry name" value="ATP-DEPENDENT TRANSLOCASE ABCB1-LIKE"/>
    <property type="match status" value="1"/>
</dbReference>
<evidence type="ECO:0000256" key="6">
    <source>
        <dbReference type="ARBA" id="ARBA00022989"/>
    </source>
</evidence>
<feature type="compositionally biased region" description="Basic and acidic residues" evidence="8">
    <location>
        <begin position="675"/>
        <end position="687"/>
    </location>
</feature>
<organism evidence="12 13">
    <name type="scientific">Clavelina lepadiformis</name>
    <name type="common">Light-bulb sea squirt</name>
    <name type="synonym">Ascidia lepadiformis</name>
    <dbReference type="NCBI Taxonomy" id="159417"/>
    <lineage>
        <taxon>Eukaryota</taxon>
        <taxon>Metazoa</taxon>
        <taxon>Chordata</taxon>
        <taxon>Tunicata</taxon>
        <taxon>Ascidiacea</taxon>
        <taxon>Aplousobranchia</taxon>
        <taxon>Clavelinidae</taxon>
        <taxon>Clavelina</taxon>
    </lineage>
</organism>
<feature type="transmembrane region" description="Helical" evidence="9">
    <location>
        <begin position="42"/>
        <end position="67"/>
    </location>
</feature>
<comment type="similarity">
    <text evidence="2">Belongs to the ABC transporter superfamily. ABCB family. Multidrug resistance exporter (TC 3.A.1.201) subfamily.</text>
</comment>
<evidence type="ECO:0000256" key="3">
    <source>
        <dbReference type="ARBA" id="ARBA00022692"/>
    </source>
</evidence>
<feature type="transmembrane region" description="Helical" evidence="9">
    <location>
        <begin position="839"/>
        <end position="858"/>
    </location>
</feature>
<sequence length="1358" mass="149359">MTDANNSETDPLLNKASEIEEIDETSKFSFFDLFRYAAPLDYVLMFLGSISSAVAGLAWPALFVILAKSGNTFIFYGKYKACGLAYESCFKQNVTKLNLTTWNKDVQPMLDSFRENSLNAVYAFAIVGAVIFVAAGCQIFFWKLTSGRQIKIMRIIYFRAILRQDIAFHDVISSAELCTKLSSDIELIKRAIGIKLSMIVMCLSLFVSSVTLAFVYSWKVALVGLALVPLMVIALVFLILVTEYFQTRELDAYSKAGAIVEEAISSIKTVAAFGCQLKEVGRYIENLKEAKRLGIMRVTGNGVCLGGMYMANYILYAVTFYYGATLVIQNELKVGDMMSAVFLVMMIAVAISVAGTHLEAFPEGQAAGAKIFEVIDRVPPIDIFMDEGEDPTPDDVKIEFHDVDFSYPSRPDVQVLNGMTFTIESGQRVGLVGQSGCGKSTIVQLIQRFYDVKNGNISMGGKDVKSLNLKKLRDLIGVVSQEPVLFETSIAENIRWGRTGISDEEIQEAAKKANAFNFIMKLPKKFDTLVGEAGSQLSGGQKQRIAIARAIARNPKILLLDEATSSLDTHSEAKVQAALDKASEGRTTIVVAHRLSTIRDCDKIIAIHEGQILEQGSHNVLMQNPEGVYRNLVQIQSLRGAEDMDVQTGFDSPIMKRKFLQRSPQKSFLQSPTKVLEDQKDENHSDDEKDEEEPNLPQPNFMRMIKMNAEEWPYIVCGCLFALVAGSADPLSALLIGGFYSIFEMSDVQLQYQRASLYSGLFAVLGVFVLIGFSVEGACFGKSGMELTMRLREGVFKSILHQDISFFDERGHGTGTLCHRLAVDASRVQASTGMTVGIMLRNISTLVIALGLALGFAWKVGLVVFAFAPFMIAGGFLVSKWALTTANNEGTEQNKTASIANEAIMNIRTIATLTKEDYIHTIYANYMMENQRQDSFASAAEGLIYGISQSTLFFSCAAGFSVATTSVLSGSVNTAGIFIAVLALIFGTFGIGQNSAFLPDFLEARTASTRMMALLDRTPAIDAYSTDGIAPAQCKGAVTLKSVFFRYPNRPEVEVLRGIDVSVKPGQTLALVGQSGCGKTTITKLISRFYDVDRNGSVYLDGIDIRELNVAWLRQQIGAVPQEPVLFNRSIKENIEYGDCTREISEEEIREATEKANAAKFISEFPEGYDTSAGAKGGKLSGGQKQRVAISRALVRKPKVLLLDEATSALDSESEKLVQEALDAAREGRTSIVIAHRLSTVKNADQIAVIDHGRVVELGTHESLLMKKGAYFRLDFFLVRSTDFLCVENVSAVRICARAQLRGNIEHDPSLFQANPPLFPIIAIHTIHFLVLDLSTLNWNELTTKLIIRIDAMKKCWI</sequence>
<dbReference type="InterPro" id="IPR017871">
    <property type="entry name" value="ABC_transporter-like_CS"/>
</dbReference>
<keyword evidence="7 9" id="KW-0472">Membrane</keyword>
<evidence type="ECO:0000313" key="13">
    <source>
        <dbReference type="Proteomes" id="UP001642483"/>
    </source>
</evidence>
<dbReference type="Gene3D" id="3.40.50.300">
    <property type="entry name" value="P-loop containing nucleotide triphosphate hydrolases"/>
    <property type="match status" value="2"/>
</dbReference>
<evidence type="ECO:0000256" key="2">
    <source>
        <dbReference type="ARBA" id="ARBA00007577"/>
    </source>
</evidence>
<dbReference type="CDD" id="cd18577">
    <property type="entry name" value="ABC_6TM_Pgp_ABCB1_D1_like"/>
    <property type="match status" value="1"/>
</dbReference>
<dbReference type="PROSITE" id="PS50929">
    <property type="entry name" value="ABC_TM1F"/>
    <property type="match status" value="2"/>
</dbReference>
<dbReference type="SMART" id="SM00382">
    <property type="entry name" value="AAA"/>
    <property type="match status" value="2"/>
</dbReference>
<feature type="transmembrane region" description="Helical" evidence="9">
    <location>
        <begin position="755"/>
        <end position="780"/>
    </location>
</feature>
<feature type="transmembrane region" description="Helical" evidence="9">
    <location>
        <begin position="298"/>
        <end position="322"/>
    </location>
</feature>
<keyword evidence="5" id="KW-0067">ATP-binding</keyword>
<dbReference type="Gene3D" id="1.20.1560.10">
    <property type="entry name" value="ABC transporter type 1, transmembrane domain"/>
    <property type="match status" value="1"/>
</dbReference>
<evidence type="ECO:0000256" key="8">
    <source>
        <dbReference type="SAM" id="MobiDB-lite"/>
    </source>
</evidence>
<dbReference type="PANTHER" id="PTHR43394">
    <property type="entry name" value="ATP-DEPENDENT PERMEASE MDL1, MITOCHONDRIAL"/>
    <property type="match status" value="1"/>
</dbReference>
<dbReference type="PROSITE" id="PS50893">
    <property type="entry name" value="ABC_TRANSPORTER_2"/>
    <property type="match status" value="2"/>
</dbReference>
<dbReference type="InterPro" id="IPR027417">
    <property type="entry name" value="P-loop_NTPase"/>
</dbReference>
<keyword evidence="3 9" id="KW-0812">Transmembrane</keyword>
<dbReference type="SUPFAM" id="SSF52540">
    <property type="entry name" value="P-loop containing nucleoside triphosphate hydrolases"/>
    <property type="match status" value="2"/>
</dbReference>
<protein>
    <submittedName>
        <fullName evidence="12">Uncharacterized protein</fullName>
    </submittedName>
</protein>
<dbReference type="PROSITE" id="PS00211">
    <property type="entry name" value="ABC_TRANSPORTER_1"/>
    <property type="match status" value="2"/>
</dbReference>
<feature type="domain" description="ABC transporter" evidence="10">
    <location>
        <begin position="1038"/>
        <end position="1277"/>
    </location>
</feature>
<evidence type="ECO:0000256" key="1">
    <source>
        <dbReference type="ARBA" id="ARBA00004141"/>
    </source>
</evidence>
<gene>
    <name evidence="12" type="ORF">CVLEPA_LOCUS3012</name>
</gene>
<evidence type="ECO:0000259" key="11">
    <source>
        <dbReference type="PROSITE" id="PS50929"/>
    </source>
</evidence>
<feature type="transmembrane region" description="Helical" evidence="9">
    <location>
        <begin position="942"/>
        <end position="963"/>
    </location>
</feature>
<accession>A0ABP0F3D5</accession>
<dbReference type="EMBL" id="CAWYQH010000002">
    <property type="protein sequence ID" value="CAK8673198.1"/>
    <property type="molecule type" value="Genomic_DNA"/>
</dbReference>
<dbReference type="InterPro" id="IPR036640">
    <property type="entry name" value="ABC1_TM_sf"/>
</dbReference>
<dbReference type="InterPro" id="IPR011527">
    <property type="entry name" value="ABC1_TM_dom"/>
</dbReference>
<keyword evidence="4" id="KW-0547">Nucleotide-binding</keyword>
<dbReference type="Pfam" id="PF00005">
    <property type="entry name" value="ABC_tran"/>
    <property type="match status" value="2"/>
</dbReference>
<dbReference type="InterPro" id="IPR039421">
    <property type="entry name" value="Type_1_exporter"/>
</dbReference>
<comment type="subcellular location">
    <subcellularLocation>
        <location evidence="1">Membrane</location>
        <topology evidence="1">Multi-pass membrane protein</topology>
    </subcellularLocation>
</comment>
<feature type="transmembrane region" description="Helical" evidence="9">
    <location>
        <begin position="196"/>
        <end position="216"/>
    </location>
</feature>
<dbReference type="CDD" id="cd18578">
    <property type="entry name" value="ABC_6TM_Pgp_ABCB1_D2_like"/>
    <property type="match status" value="1"/>
</dbReference>
<feature type="transmembrane region" description="Helical" evidence="9">
    <location>
        <begin position="222"/>
        <end position="245"/>
    </location>
</feature>
<dbReference type="Pfam" id="PF00664">
    <property type="entry name" value="ABC_membrane"/>
    <property type="match status" value="2"/>
</dbReference>
<feature type="compositionally biased region" description="Polar residues" evidence="8">
    <location>
        <begin position="662"/>
        <end position="673"/>
    </location>
</feature>
<feature type="transmembrane region" description="Helical" evidence="9">
    <location>
        <begin position="975"/>
        <end position="1002"/>
    </location>
</feature>
<feature type="transmembrane region" description="Helical" evidence="9">
    <location>
        <begin position="120"/>
        <end position="144"/>
    </location>
</feature>
<evidence type="ECO:0000256" key="7">
    <source>
        <dbReference type="ARBA" id="ARBA00023136"/>
    </source>
</evidence>
<reference evidence="12 13" key="1">
    <citation type="submission" date="2024-02" db="EMBL/GenBank/DDBJ databases">
        <authorList>
            <person name="Daric V."/>
            <person name="Darras S."/>
        </authorList>
    </citation>
    <scope>NUCLEOTIDE SEQUENCE [LARGE SCALE GENOMIC DNA]</scope>
</reference>
<evidence type="ECO:0000256" key="9">
    <source>
        <dbReference type="SAM" id="Phobius"/>
    </source>
</evidence>
<evidence type="ECO:0000313" key="12">
    <source>
        <dbReference type="EMBL" id="CAK8673198.1"/>
    </source>
</evidence>
<dbReference type="SUPFAM" id="SSF90123">
    <property type="entry name" value="ABC transporter transmembrane region"/>
    <property type="match status" value="2"/>
</dbReference>
<feature type="transmembrane region" description="Helical" evidence="9">
    <location>
        <begin position="334"/>
        <end position="355"/>
    </location>
</feature>
<feature type="domain" description="ABC transporter" evidence="10">
    <location>
        <begin position="398"/>
        <end position="634"/>
    </location>
</feature>
<keyword evidence="13" id="KW-1185">Reference proteome</keyword>
<evidence type="ECO:0000256" key="5">
    <source>
        <dbReference type="ARBA" id="ARBA00022840"/>
    </source>
</evidence>